<name>A0A8C5EUN1_GOUWI</name>
<dbReference type="SUPFAM" id="SSF52540">
    <property type="entry name" value="P-loop containing nucleoside triphosphate hydrolases"/>
    <property type="match status" value="1"/>
</dbReference>
<proteinExistence type="inferred from homology"/>
<dbReference type="PROSITE" id="PS51720">
    <property type="entry name" value="G_AIG1"/>
    <property type="match status" value="1"/>
</dbReference>
<evidence type="ECO:0000256" key="5">
    <source>
        <dbReference type="SAM" id="MobiDB-lite"/>
    </source>
</evidence>
<dbReference type="PANTHER" id="PTHR10903:SF188">
    <property type="entry name" value="GTPASE IMAP FAMILY MEMBER 2-LIKE-RELATED"/>
    <property type="match status" value="1"/>
</dbReference>
<reference evidence="7" key="2">
    <citation type="submission" date="2025-08" db="UniProtKB">
        <authorList>
            <consortium name="Ensembl"/>
        </authorList>
    </citation>
    <scope>IDENTIFICATION</scope>
</reference>
<evidence type="ECO:0000256" key="2">
    <source>
        <dbReference type="ARBA" id="ARBA00022741"/>
    </source>
</evidence>
<evidence type="ECO:0000256" key="3">
    <source>
        <dbReference type="ARBA" id="ARBA00023134"/>
    </source>
</evidence>
<accession>A0A8C5EUN1</accession>
<sequence>MSETEEPSTMGSEESELRVLLLCNNSPKRTRVLSLVMGVEELSLDEPESCLRFRVPIALMKKTKMVVVVPPDLLFSKTTEKKTREMIEICVKRCDPGPHVFLLALQPEYFSDQQMKNISSILHMFSEDPFHRSVILELSPLQQSFQMDNLQPLLELTEKCQGRVLHEQNFEFSELMKDFNVILEEKYQQREEEKSSSSSDTVLCVLGSPLRILLLGGNEQSQINLCKLIPQNRDLIPENQTLIEQISVLLGRWKGTTLTFVRFSNIFSRDREYVKQSLKTCVCLCHPGPNLLLVLVKPSIFTEKKRHRLKFMFDLFGKEAFQRSLVVTVDGEDQTNLSVDRLLASCGGRCLYVIGEDVGAFMEKLKSVIREKDGSLSLSKISSNEKKNVALNLILCGSNRKLKTLASQVFSIQRELYVLELPALFGESQEIVMKESFQCVSQCEPQGVHAFILVLPAGPLTSEDNQEIEMLQKIFGPRIFKLTLIIFSVESELIPPDHFNCLKAHKKIQQLCKRYEERSDVFNLKDKNQIPELMDMMVELRYFGHSGYTIKTFAHAQIEKNLLQENLIRELHGKLQSLDKNLTGEEEIESPDCLRIVLLGKTGNGKSSSGNTILGKPVFKAKTCTEPVTKRCEKGQGEVDGRSVIVVDTPGLFDRNFSHEQVYEELVKCISMLAPGPHVFLLVLPIGRFTPEDEETLKLLKKGFGKNADKFTIVLFSKGDTLEHSIEHYIQESTDSFKKLISDCGERFHVFENKDNNRAQVRELIKKIDAMVRANGGECFTNEMLQEAEAAIRKEAERILKAKEKEMERETHELERKYKADIQKMTKKIEEQRGEIDKEINLREKQLKEKEDIIIQLEIKHEQEIRITDEEEKKNAHEKLESLKRYEKTEKLQAELKQDVNMKETLEKELEKVRADTREARAACERERAERVKENHQRMLEKFNEIQKLKDEYKLEKEKLGRETKEEEQRLRQKEESKRKELEEKHLMFVRKMKDSHEEKARKQAEELNGFKEKYYHVLKEQETLNKHKEAEFNLMKVLCTLNEKTRKKKQAEEIQKVVQCVTKRRENIKKVRKLVKRQEREMQSEKDLNSKEMLQSEHEKEIAELIQELLNRLDVNPCSIL</sequence>
<evidence type="ECO:0000256" key="4">
    <source>
        <dbReference type="SAM" id="Coils"/>
    </source>
</evidence>
<dbReference type="Proteomes" id="UP000694680">
    <property type="component" value="Chromosome 9"/>
</dbReference>
<dbReference type="RefSeq" id="XP_028312359.1">
    <property type="nucleotide sequence ID" value="XM_028456558.1"/>
</dbReference>
<dbReference type="GO" id="GO:0005525">
    <property type="term" value="F:GTP binding"/>
    <property type="evidence" value="ECO:0007669"/>
    <property type="project" value="UniProtKB-KW"/>
</dbReference>
<keyword evidence="8" id="KW-1185">Reference proteome</keyword>
<dbReference type="InterPro" id="IPR006703">
    <property type="entry name" value="G_AIG1"/>
</dbReference>
<dbReference type="GeneID" id="114469249"/>
<organism evidence="7 8">
    <name type="scientific">Gouania willdenowi</name>
    <name type="common">Blunt-snouted clingfish</name>
    <name type="synonym">Lepadogaster willdenowi</name>
    <dbReference type="NCBI Taxonomy" id="441366"/>
    <lineage>
        <taxon>Eukaryota</taxon>
        <taxon>Metazoa</taxon>
        <taxon>Chordata</taxon>
        <taxon>Craniata</taxon>
        <taxon>Vertebrata</taxon>
        <taxon>Euteleostomi</taxon>
        <taxon>Actinopterygii</taxon>
        <taxon>Neopterygii</taxon>
        <taxon>Teleostei</taxon>
        <taxon>Neoteleostei</taxon>
        <taxon>Acanthomorphata</taxon>
        <taxon>Ovalentaria</taxon>
        <taxon>Blenniimorphae</taxon>
        <taxon>Blenniiformes</taxon>
        <taxon>Gobiesocoidei</taxon>
        <taxon>Gobiesocidae</taxon>
        <taxon>Gobiesocinae</taxon>
        <taxon>Gouania</taxon>
    </lineage>
</organism>
<reference evidence="7" key="3">
    <citation type="submission" date="2025-09" db="UniProtKB">
        <authorList>
            <consortium name="Ensembl"/>
        </authorList>
    </citation>
    <scope>IDENTIFICATION</scope>
</reference>
<reference evidence="7" key="1">
    <citation type="submission" date="2020-06" db="EMBL/GenBank/DDBJ databases">
        <authorList>
            <consortium name="Wellcome Sanger Institute Data Sharing"/>
        </authorList>
    </citation>
    <scope>NUCLEOTIDE SEQUENCE [LARGE SCALE GENOMIC DNA]</scope>
</reference>
<comment type="similarity">
    <text evidence="1">Belongs to the TRAFAC class TrmE-Era-EngA-EngB-Septin-like GTPase superfamily. AIG1/Toc34/Toc159-like paraseptin GTPase family. IAN subfamily.</text>
</comment>
<dbReference type="Pfam" id="PF04548">
    <property type="entry name" value="AIG1"/>
    <property type="match status" value="3"/>
</dbReference>
<evidence type="ECO:0000313" key="8">
    <source>
        <dbReference type="Proteomes" id="UP000694680"/>
    </source>
</evidence>
<feature type="coiled-coil region" evidence="4">
    <location>
        <begin position="1062"/>
        <end position="1109"/>
    </location>
</feature>
<dbReference type="FunFam" id="3.40.50.300:FF:000366">
    <property type="entry name" value="GTPase, IMAP family member 2"/>
    <property type="match status" value="1"/>
</dbReference>
<keyword evidence="4" id="KW-0175">Coiled coil</keyword>
<dbReference type="CDD" id="cd01852">
    <property type="entry name" value="AIG1"/>
    <property type="match status" value="1"/>
</dbReference>
<dbReference type="Gene3D" id="3.40.50.300">
    <property type="entry name" value="P-loop containing nucleotide triphosphate hydrolases"/>
    <property type="match status" value="4"/>
</dbReference>
<feature type="domain" description="AIG1-type G" evidence="6">
    <location>
        <begin position="591"/>
        <end position="789"/>
    </location>
</feature>
<gene>
    <name evidence="7" type="primary">LOC114469249</name>
</gene>
<dbReference type="InterPro" id="IPR027417">
    <property type="entry name" value="P-loop_NTPase"/>
</dbReference>
<evidence type="ECO:0000256" key="1">
    <source>
        <dbReference type="ARBA" id="ARBA00008535"/>
    </source>
</evidence>
<dbReference type="PANTHER" id="PTHR10903">
    <property type="entry name" value="GTPASE, IMAP FAMILY MEMBER-RELATED"/>
    <property type="match status" value="1"/>
</dbReference>
<dbReference type="AlphaFoldDB" id="A0A8C5EUN1"/>
<dbReference type="OrthoDB" id="8954335at2759"/>
<protein>
    <submittedName>
        <fullName evidence="7">Uncharacterized LOC114469249</fullName>
    </submittedName>
</protein>
<evidence type="ECO:0000313" key="7">
    <source>
        <dbReference type="Ensembl" id="ENSGWIP00000027043.1"/>
    </source>
</evidence>
<feature type="region of interest" description="Disordered" evidence="5">
    <location>
        <begin position="960"/>
        <end position="979"/>
    </location>
</feature>
<evidence type="ECO:0000259" key="6">
    <source>
        <dbReference type="PROSITE" id="PS51720"/>
    </source>
</evidence>
<keyword evidence="2" id="KW-0547">Nucleotide-binding</keyword>
<dbReference type="InterPro" id="IPR045058">
    <property type="entry name" value="GIMA/IAN/Toc"/>
</dbReference>
<dbReference type="Ensembl" id="ENSGWIT00000029532.1">
    <property type="protein sequence ID" value="ENSGWIP00000027043.1"/>
    <property type="gene ID" value="ENSGWIG00000014181.1"/>
</dbReference>
<keyword evidence="3" id="KW-0342">GTP-binding</keyword>